<dbReference type="Gene3D" id="2.40.160.10">
    <property type="entry name" value="Porin"/>
    <property type="match status" value="1"/>
</dbReference>
<dbReference type="Proteomes" id="UP000218896">
    <property type="component" value="Unassembled WGS sequence"/>
</dbReference>
<proteinExistence type="predicted"/>
<dbReference type="InterPro" id="IPR025388">
    <property type="entry name" value="Alginate_export_dom"/>
</dbReference>
<accession>A0A2A2FBR7</accession>
<organism evidence="2 3">
    <name type="scientific">Halovibrio salipaludis</name>
    <dbReference type="NCBI Taxonomy" id="2032626"/>
    <lineage>
        <taxon>Bacteria</taxon>
        <taxon>Pseudomonadati</taxon>
        <taxon>Pseudomonadota</taxon>
        <taxon>Gammaproteobacteria</taxon>
        <taxon>Oceanospirillales</taxon>
        <taxon>Halomonadaceae</taxon>
        <taxon>Halovibrio</taxon>
    </lineage>
</organism>
<feature type="domain" description="Alginate export" evidence="1">
    <location>
        <begin position="29"/>
        <end position="172"/>
    </location>
</feature>
<dbReference type="OrthoDB" id="9767539at2"/>
<comment type="caution">
    <text evidence="2">The sequence shown here is derived from an EMBL/GenBank/DDBJ whole genome shotgun (WGS) entry which is preliminary data.</text>
</comment>
<protein>
    <recommendedName>
        <fullName evidence="1">Alginate export domain-containing protein</fullName>
    </recommendedName>
</protein>
<dbReference type="AlphaFoldDB" id="A0A2A2FBR7"/>
<dbReference type="EMBL" id="NSKD01000001">
    <property type="protein sequence ID" value="PAU82164.1"/>
    <property type="molecule type" value="Genomic_DNA"/>
</dbReference>
<evidence type="ECO:0000313" key="3">
    <source>
        <dbReference type="Proteomes" id="UP000218896"/>
    </source>
</evidence>
<sequence>MGLALTLVTPPALAADPVTEALSNGETNLDARYRYEFVDQDGFEKDAGASTLRTRLGYRTGEISGFTGFLEAEHVTRLGGETYNSTINGVQNRPKVIDPEVAEINQAWVRYEGLVDTRMTYGRQRFFLDNHRFIGTVGWRQNEQTFDGLTVVNESLPDTTLTAGYLYNANRIFSDASPNGNAPMDTGVLNARYDGLGAGSLTAYTYLLSYENAPGRSTRSHGLRFSGETETGEELDALYTLEYAHQSDYDDNNADFDVDYYRVEGGVRAAGVTAKVGQELLGSDGGNVAFETPLATLHAMNGWTDQFLSTPDQGLEDTYASLATTVSGVSLKAIHHRFDSDEGSAEFGSETGFVASWSPDETYTLGAKAALYSADNNDPNPDRTDTDKAWLWVDASF</sequence>
<gene>
    <name evidence="2" type="ORF">CK501_03160</name>
</gene>
<name>A0A2A2FBR7_9GAMM</name>
<dbReference type="InterPro" id="IPR023614">
    <property type="entry name" value="Porin_dom_sf"/>
</dbReference>
<keyword evidence="3" id="KW-1185">Reference proteome</keyword>
<evidence type="ECO:0000259" key="1">
    <source>
        <dbReference type="Pfam" id="PF13372"/>
    </source>
</evidence>
<dbReference type="Pfam" id="PF13372">
    <property type="entry name" value="Alginate_exp"/>
    <property type="match status" value="1"/>
</dbReference>
<reference evidence="2 3" key="1">
    <citation type="submission" date="2017-08" db="EMBL/GenBank/DDBJ databases">
        <title>Halovibrio sewagensis sp. nov., isolated from wastewater of high salinity.</title>
        <authorList>
            <person name="Dong X."/>
            <person name="Zhang G."/>
        </authorList>
    </citation>
    <scope>NUCLEOTIDE SEQUENCE [LARGE SCALE GENOMIC DNA]</scope>
    <source>
        <strain evidence="2 3">YL5-2</strain>
    </source>
</reference>
<evidence type="ECO:0000313" key="2">
    <source>
        <dbReference type="EMBL" id="PAU82164.1"/>
    </source>
</evidence>